<dbReference type="PROSITE" id="PS01081">
    <property type="entry name" value="HTH_TETR_1"/>
    <property type="match status" value="1"/>
</dbReference>
<dbReference type="InterPro" id="IPR009057">
    <property type="entry name" value="Homeodomain-like_sf"/>
</dbReference>
<dbReference type="PANTHER" id="PTHR30055:SF238">
    <property type="entry name" value="MYCOFACTOCIN BIOSYNTHESIS TRANSCRIPTIONAL REGULATOR MFTR-RELATED"/>
    <property type="match status" value="1"/>
</dbReference>
<name>A0A8I0TNE8_9ACTN</name>
<evidence type="ECO:0000259" key="5">
    <source>
        <dbReference type="PROSITE" id="PS50977"/>
    </source>
</evidence>
<dbReference type="Pfam" id="PF17754">
    <property type="entry name" value="TetR_C_14"/>
    <property type="match status" value="1"/>
</dbReference>
<sequence length="211" mass="23594">MTAEAKPGLRERKKMRTRYAIISTAVTLFVERGYDETTVAEIAEAAEVAPRTFFRYFATKDEVALALITEADEAIFPALEARPAEEPPVTAFANAARTVVEQLMEADDGTGELWTRIVWLLENSPPLLAAYFQRLLSIEDRLARKLAEREGVDPDTDLRPFLAVGAVGTALRAAHHRWAALPQGTAEDLARLREQALQILNEPLDRHWREG</sequence>
<evidence type="ECO:0000256" key="1">
    <source>
        <dbReference type="ARBA" id="ARBA00023015"/>
    </source>
</evidence>
<dbReference type="InterPro" id="IPR041347">
    <property type="entry name" value="MftR_C"/>
</dbReference>
<keyword evidence="1" id="KW-0805">Transcription regulation</keyword>
<evidence type="ECO:0000256" key="2">
    <source>
        <dbReference type="ARBA" id="ARBA00023125"/>
    </source>
</evidence>
<dbReference type="GO" id="GO:0000976">
    <property type="term" value="F:transcription cis-regulatory region binding"/>
    <property type="evidence" value="ECO:0007669"/>
    <property type="project" value="TreeGrafter"/>
</dbReference>
<evidence type="ECO:0000313" key="7">
    <source>
        <dbReference type="Proteomes" id="UP000629287"/>
    </source>
</evidence>
<dbReference type="OrthoDB" id="8688418at2"/>
<feature type="domain" description="HTH tetR-type" evidence="5">
    <location>
        <begin position="15"/>
        <end position="75"/>
    </location>
</feature>
<evidence type="ECO:0000313" key="6">
    <source>
        <dbReference type="EMBL" id="MBE1594142.1"/>
    </source>
</evidence>
<dbReference type="AlphaFoldDB" id="A0A8I0TNE8"/>
<dbReference type="Gene3D" id="1.10.10.60">
    <property type="entry name" value="Homeodomain-like"/>
    <property type="match status" value="1"/>
</dbReference>
<dbReference type="PROSITE" id="PS50977">
    <property type="entry name" value="HTH_TETR_2"/>
    <property type="match status" value="1"/>
</dbReference>
<dbReference type="Gene3D" id="1.10.357.10">
    <property type="entry name" value="Tetracycline Repressor, domain 2"/>
    <property type="match status" value="1"/>
</dbReference>
<evidence type="ECO:0000256" key="4">
    <source>
        <dbReference type="PROSITE-ProRule" id="PRU00335"/>
    </source>
</evidence>
<dbReference type="Pfam" id="PF00440">
    <property type="entry name" value="TetR_N"/>
    <property type="match status" value="1"/>
</dbReference>
<keyword evidence="3" id="KW-0804">Transcription</keyword>
<keyword evidence="7" id="KW-1185">Reference proteome</keyword>
<feature type="DNA-binding region" description="H-T-H motif" evidence="4">
    <location>
        <begin position="38"/>
        <end position="57"/>
    </location>
</feature>
<comment type="caution">
    <text evidence="6">The sequence shown here is derived from an EMBL/GenBank/DDBJ whole genome shotgun (WGS) entry which is preliminary data.</text>
</comment>
<proteinExistence type="predicted"/>
<protein>
    <submittedName>
        <fullName evidence="6">AcrR family transcriptional regulator</fullName>
    </submittedName>
</protein>
<evidence type="ECO:0000256" key="3">
    <source>
        <dbReference type="ARBA" id="ARBA00023163"/>
    </source>
</evidence>
<dbReference type="Proteomes" id="UP000629287">
    <property type="component" value="Unassembled WGS sequence"/>
</dbReference>
<organism evidence="6 7">
    <name type="scientific">Streptomyces stelliscabiei</name>
    <dbReference type="NCBI Taxonomy" id="146820"/>
    <lineage>
        <taxon>Bacteria</taxon>
        <taxon>Bacillati</taxon>
        <taxon>Actinomycetota</taxon>
        <taxon>Actinomycetes</taxon>
        <taxon>Kitasatosporales</taxon>
        <taxon>Streptomycetaceae</taxon>
        <taxon>Streptomyces</taxon>
    </lineage>
</organism>
<dbReference type="RefSeq" id="WP_020276841.1">
    <property type="nucleotide sequence ID" value="NZ_JADBGF010000001.1"/>
</dbReference>
<dbReference type="EMBL" id="JADBGF010000001">
    <property type="protein sequence ID" value="MBE1594142.1"/>
    <property type="molecule type" value="Genomic_DNA"/>
</dbReference>
<dbReference type="InterPro" id="IPR050109">
    <property type="entry name" value="HTH-type_TetR-like_transc_reg"/>
</dbReference>
<dbReference type="PANTHER" id="PTHR30055">
    <property type="entry name" value="HTH-TYPE TRANSCRIPTIONAL REGULATOR RUTR"/>
    <property type="match status" value="1"/>
</dbReference>
<gene>
    <name evidence="6" type="ORF">H4687_000271</name>
</gene>
<dbReference type="InterPro" id="IPR001647">
    <property type="entry name" value="HTH_TetR"/>
</dbReference>
<dbReference type="InterPro" id="IPR023772">
    <property type="entry name" value="DNA-bd_HTH_TetR-type_CS"/>
</dbReference>
<accession>A0A8I0TNE8</accession>
<dbReference type="PRINTS" id="PR00455">
    <property type="entry name" value="HTHTETR"/>
</dbReference>
<dbReference type="GO" id="GO:0003700">
    <property type="term" value="F:DNA-binding transcription factor activity"/>
    <property type="evidence" value="ECO:0007669"/>
    <property type="project" value="TreeGrafter"/>
</dbReference>
<dbReference type="GeneID" id="86824954"/>
<keyword evidence="2 4" id="KW-0238">DNA-binding</keyword>
<reference evidence="6 7" key="1">
    <citation type="submission" date="2020-10" db="EMBL/GenBank/DDBJ databases">
        <title>Sequencing the genomes of 1000 actinobacteria strains.</title>
        <authorList>
            <person name="Klenk H.-P."/>
        </authorList>
    </citation>
    <scope>NUCLEOTIDE SEQUENCE [LARGE SCALE GENOMIC DNA]</scope>
    <source>
        <strain evidence="6 7">DSM 41803</strain>
    </source>
</reference>
<dbReference type="SUPFAM" id="SSF46689">
    <property type="entry name" value="Homeodomain-like"/>
    <property type="match status" value="1"/>
</dbReference>